<dbReference type="Gene3D" id="1.10.260.40">
    <property type="entry name" value="lambda repressor-like DNA-binding domains"/>
    <property type="match status" value="1"/>
</dbReference>
<dbReference type="RefSeq" id="WP_035878185.1">
    <property type="nucleotide sequence ID" value="NZ_FNNF01000053.1"/>
</dbReference>
<dbReference type="InterPro" id="IPR010982">
    <property type="entry name" value="Lambda_DNA-bd_dom_sf"/>
</dbReference>
<dbReference type="GO" id="GO:0003677">
    <property type="term" value="F:DNA binding"/>
    <property type="evidence" value="ECO:0007669"/>
    <property type="project" value="InterPro"/>
</dbReference>
<gene>
    <name evidence="1" type="ORF">SAMN04487759_1535</name>
</gene>
<organism evidence="1 2">
    <name type="scientific">Kandleria vitulina</name>
    <dbReference type="NCBI Taxonomy" id="1630"/>
    <lineage>
        <taxon>Bacteria</taxon>
        <taxon>Bacillati</taxon>
        <taxon>Bacillota</taxon>
        <taxon>Erysipelotrichia</taxon>
        <taxon>Erysipelotrichales</taxon>
        <taxon>Coprobacillaceae</taxon>
        <taxon>Kandleria</taxon>
    </lineage>
</organism>
<protein>
    <recommendedName>
        <fullName evidence="3">Helix-turn-helix</fullName>
    </recommendedName>
</protein>
<name>A0A1H2WEV6_9FIRM</name>
<dbReference type="EMBL" id="FNNF01000053">
    <property type="protein sequence ID" value="SDW78569.1"/>
    <property type="molecule type" value="Genomic_DNA"/>
</dbReference>
<dbReference type="AlphaFoldDB" id="A0A1H2WEV6"/>
<reference evidence="1 2" key="1">
    <citation type="submission" date="2016-10" db="EMBL/GenBank/DDBJ databases">
        <authorList>
            <person name="de Groot N.N."/>
        </authorList>
    </citation>
    <scope>NUCLEOTIDE SEQUENCE [LARGE SCALE GENOMIC DNA]</scope>
    <source>
        <strain evidence="1 2">S3b</strain>
    </source>
</reference>
<evidence type="ECO:0008006" key="3">
    <source>
        <dbReference type="Google" id="ProtNLM"/>
    </source>
</evidence>
<dbReference type="eggNOG" id="COG2944">
    <property type="taxonomic scope" value="Bacteria"/>
</dbReference>
<dbReference type="CDD" id="cd00093">
    <property type="entry name" value="HTH_XRE"/>
    <property type="match status" value="1"/>
</dbReference>
<dbReference type="OrthoDB" id="9774673at2"/>
<sequence length="83" mass="9965">MGDKKEELKNQIETLKNIRTDLGLNRKQFSEYMDIPIRTLEEWEAGRRKMPDYVLRLILYYSKMEKILDDRGSVRREDIDGAE</sequence>
<evidence type="ECO:0000313" key="1">
    <source>
        <dbReference type="EMBL" id="SDW78569.1"/>
    </source>
</evidence>
<accession>A0A1H2WEV6</accession>
<dbReference type="InterPro" id="IPR001387">
    <property type="entry name" value="Cro/C1-type_HTH"/>
</dbReference>
<proteinExistence type="predicted"/>
<evidence type="ECO:0000313" key="2">
    <source>
        <dbReference type="Proteomes" id="UP000182429"/>
    </source>
</evidence>
<dbReference type="Proteomes" id="UP000182429">
    <property type="component" value="Unassembled WGS sequence"/>
</dbReference>
<dbReference type="SUPFAM" id="SSF47413">
    <property type="entry name" value="lambda repressor-like DNA-binding domains"/>
    <property type="match status" value="1"/>
</dbReference>